<proteinExistence type="predicted"/>
<dbReference type="HOGENOM" id="CLU_2137648_0_0_1"/>
<name>B8B0F8_ORYSI</name>
<organism evidence="2 3">
    <name type="scientific">Oryza sativa subsp. indica</name>
    <name type="common">Rice</name>
    <dbReference type="NCBI Taxonomy" id="39946"/>
    <lineage>
        <taxon>Eukaryota</taxon>
        <taxon>Viridiplantae</taxon>
        <taxon>Streptophyta</taxon>
        <taxon>Embryophyta</taxon>
        <taxon>Tracheophyta</taxon>
        <taxon>Spermatophyta</taxon>
        <taxon>Magnoliopsida</taxon>
        <taxon>Liliopsida</taxon>
        <taxon>Poales</taxon>
        <taxon>Poaceae</taxon>
        <taxon>BOP clade</taxon>
        <taxon>Oryzoideae</taxon>
        <taxon>Oryzeae</taxon>
        <taxon>Oryzinae</taxon>
        <taxon>Oryza</taxon>
        <taxon>Oryza sativa</taxon>
    </lineage>
</organism>
<protein>
    <submittedName>
        <fullName evidence="2">Uncharacterized protein</fullName>
    </submittedName>
</protein>
<sequence>MMQSMVRSAARHAVYVLRRFGCVCESRAAAGRSLSNVRAGEPPAALREEKKKKRLFSFRMTEEERSRVFHASVIWGVIFGQIVIFTMHKPRSCKEIMAELEAKAAVSRQNSPN</sequence>
<dbReference type="Proteomes" id="UP000007015">
    <property type="component" value="Chromosome 6"/>
</dbReference>
<evidence type="ECO:0000313" key="2">
    <source>
        <dbReference type="EMBL" id="EEC81022.1"/>
    </source>
</evidence>
<evidence type="ECO:0000313" key="3">
    <source>
        <dbReference type="Proteomes" id="UP000007015"/>
    </source>
</evidence>
<evidence type="ECO:0000256" key="1">
    <source>
        <dbReference type="SAM" id="Phobius"/>
    </source>
</evidence>
<keyword evidence="1" id="KW-1133">Transmembrane helix</keyword>
<keyword evidence="1" id="KW-0812">Transmembrane</keyword>
<feature type="transmembrane region" description="Helical" evidence="1">
    <location>
        <begin position="68"/>
        <end position="87"/>
    </location>
</feature>
<dbReference type="Gramene" id="BGIOSGA020833-TA">
    <property type="protein sequence ID" value="BGIOSGA020833-PA"/>
    <property type="gene ID" value="BGIOSGA020833"/>
</dbReference>
<keyword evidence="3" id="KW-1185">Reference proteome</keyword>
<dbReference type="EMBL" id="CM000131">
    <property type="protein sequence ID" value="EEC81022.1"/>
    <property type="molecule type" value="Genomic_DNA"/>
</dbReference>
<accession>B8B0F8</accession>
<gene>
    <name evidence="2" type="ORF">OsI_23794</name>
</gene>
<reference evidence="2 3" key="1">
    <citation type="journal article" date="2005" name="PLoS Biol.">
        <title>The genomes of Oryza sativa: a history of duplications.</title>
        <authorList>
            <person name="Yu J."/>
            <person name="Wang J."/>
            <person name="Lin W."/>
            <person name="Li S."/>
            <person name="Li H."/>
            <person name="Zhou J."/>
            <person name="Ni P."/>
            <person name="Dong W."/>
            <person name="Hu S."/>
            <person name="Zeng C."/>
            <person name="Zhang J."/>
            <person name="Zhang Y."/>
            <person name="Li R."/>
            <person name="Xu Z."/>
            <person name="Li S."/>
            <person name="Li X."/>
            <person name="Zheng H."/>
            <person name="Cong L."/>
            <person name="Lin L."/>
            <person name="Yin J."/>
            <person name="Geng J."/>
            <person name="Li G."/>
            <person name="Shi J."/>
            <person name="Liu J."/>
            <person name="Lv H."/>
            <person name="Li J."/>
            <person name="Wang J."/>
            <person name="Deng Y."/>
            <person name="Ran L."/>
            <person name="Shi X."/>
            <person name="Wang X."/>
            <person name="Wu Q."/>
            <person name="Li C."/>
            <person name="Ren X."/>
            <person name="Wang J."/>
            <person name="Wang X."/>
            <person name="Li D."/>
            <person name="Liu D."/>
            <person name="Zhang X."/>
            <person name="Ji Z."/>
            <person name="Zhao W."/>
            <person name="Sun Y."/>
            <person name="Zhang Z."/>
            <person name="Bao J."/>
            <person name="Han Y."/>
            <person name="Dong L."/>
            <person name="Ji J."/>
            <person name="Chen P."/>
            <person name="Wu S."/>
            <person name="Liu J."/>
            <person name="Xiao Y."/>
            <person name="Bu D."/>
            <person name="Tan J."/>
            <person name="Yang L."/>
            <person name="Ye C."/>
            <person name="Zhang J."/>
            <person name="Xu J."/>
            <person name="Zhou Y."/>
            <person name="Yu Y."/>
            <person name="Zhang B."/>
            <person name="Zhuang S."/>
            <person name="Wei H."/>
            <person name="Liu B."/>
            <person name="Lei M."/>
            <person name="Yu H."/>
            <person name="Li Y."/>
            <person name="Xu H."/>
            <person name="Wei S."/>
            <person name="He X."/>
            <person name="Fang L."/>
            <person name="Zhang Z."/>
            <person name="Zhang Y."/>
            <person name="Huang X."/>
            <person name="Su Z."/>
            <person name="Tong W."/>
            <person name="Li J."/>
            <person name="Tong Z."/>
            <person name="Li S."/>
            <person name="Ye J."/>
            <person name="Wang L."/>
            <person name="Fang L."/>
            <person name="Lei T."/>
            <person name="Chen C."/>
            <person name="Chen H."/>
            <person name="Xu Z."/>
            <person name="Li H."/>
            <person name="Huang H."/>
            <person name="Zhang F."/>
            <person name="Xu H."/>
            <person name="Li N."/>
            <person name="Zhao C."/>
            <person name="Li S."/>
            <person name="Dong L."/>
            <person name="Huang Y."/>
            <person name="Li L."/>
            <person name="Xi Y."/>
            <person name="Qi Q."/>
            <person name="Li W."/>
            <person name="Zhang B."/>
            <person name="Hu W."/>
            <person name="Zhang Y."/>
            <person name="Tian X."/>
            <person name="Jiao Y."/>
            <person name="Liang X."/>
            <person name="Jin J."/>
            <person name="Gao L."/>
            <person name="Zheng W."/>
            <person name="Hao B."/>
            <person name="Liu S."/>
            <person name="Wang W."/>
            <person name="Yuan L."/>
            <person name="Cao M."/>
            <person name="McDermott J."/>
            <person name="Samudrala R."/>
            <person name="Wang J."/>
            <person name="Wong G.K."/>
            <person name="Yang H."/>
        </authorList>
    </citation>
    <scope>NUCLEOTIDE SEQUENCE [LARGE SCALE GENOMIC DNA]</scope>
    <source>
        <strain evidence="3">cv. 93-11</strain>
    </source>
</reference>
<dbReference type="AlphaFoldDB" id="B8B0F8"/>
<keyword evidence="1" id="KW-0472">Membrane</keyword>